<protein>
    <submittedName>
        <fullName evidence="2">Uncharacterized protein</fullName>
    </submittedName>
</protein>
<feature type="region of interest" description="Disordered" evidence="1">
    <location>
        <begin position="70"/>
        <end position="104"/>
    </location>
</feature>
<evidence type="ECO:0000313" key="3">
    <source>
        <dbReference type="Proteomes" id="UP000615446"/>
    </source>
</evidence>
<evidence type="ECO:0000313" key="2">
    <source>
        <dbReference type="EMBL" id="GES84544.1"/>
    </source>
</evidence>
<feature type="compositionally biased region" description="Low complexity" evidence="1">
    <location>
        <begin position="80"/>
        <end position="98"/>
    </location>
</feature>
<sequence length="147" mass="16938">MNETFRTLINNVKNEPEPRKVKIVTNDSPEKDDTTKKEDYQIAISQDGKFIVTFDTENLRIKILKNTDHRPLTSSKKEVNSSNSSFMSSEKKVNSSNENESDEPDYIDKTIAYFKINNDFTINKFYSTDYEPLPFEKSEHGVGVVIT</sequence>
<dbReference type="OrthoDB" id="2312068at2759"/>
<accession>A0A8H3QPT9</accession>
<dbReference type="Proteomes" id="UP000615446">
    <property type="component" value="Unassembled WGS sequence"/>
</dbReference>
<reference evidence="2" key="1">
    <citation type="submission" date="2019-10" db="EMBL/GenBank/DDBJ databases">
        <title>Conservation and host-specific expression of non-tandemly repeated heterogenous ribosome RNA gene in arbuscular mycorrhizal fungi.</title>
        <authorList>
            <person name="Maeda T."/>
            <person name="Kobayashi Y."/>
            <person name="Nakagawa T."/>
            <person name="Ezawa T."/>
            <person name="Yamaguchi K."/>
            <person name="Bino T."/>
            <person name="Nishimoto Y."/>
            <person name="Shigenobu S."/>
            <person name="Kawaguchi M."/>
        </authorList>
    </citation>
    <scope>NUCLEOTIDE SEQUENCE</scope>
    <source>
        <strain evidence="2">HR1</strain>
    </source>
</reference>
<name>A0A8H3QPT9_9GLOM</name>
<organism evidence="2 3">
    <name type="scientific">Rhizophagus clarus</name>
    <dbReference type="NCBI Taxonomy" id="94130"/>
    <lineage>
        <taxon>Eukaryota</taxon>
        <taxon>Fungi</taxon>
        <taxon>Fungi incertae sedis</taxon>
        <taxon>Mucoromycota</taxon>
        <taxon>Glomeromycotina</taxon>
        <taxon>Glomeromycetes</taxon>
        <taxon>Glomerales</taxon>
        <taxon>Glomeraceae</taxon>
        <taxon>Rhizophagus</taxon>
    </lineage>
</organism>
<evidence type="ECO:0000256" key="1">
    <source>
        <dbReference type="SAM" id="MobiDB-lite"/>
    </source>
</evidence>
<feature type="compositionally biased region" description="Basic and acidic residues" evidence="1">
    <location>
        <begin position="70"/>
        <end position="79"/>
    </location>
</feature>
<gene>
    <name evidence="2" type="ORF">RCL2_001165900</name>
</gene>
<proteinExistence type="predicted"/>
<comment type="caution">
    <text evidence="2">The sequence shown here is derived from an EMBL/GenBank/DDBJ whole genome shotgun (WGS) entry which is preliminary data.</text>
</comment>
<dbReference type="EMBL" id="BLAL01000080">
    <property type="protein sequence ID" value="GES84544.1"/>
    <property type="molecule type" value="Genomic_DNA"/>
</dbReference>
<dbReference type="AlphaFoldDB" id="A0A8H3QPT9"/>